<dbReference type="Pfam" id="PF00023">
    <property type="entry name" value="Ank"/>
    <property type="match status" value="1"/>
</dbReference>
<feature type="repeat" description="ANK" evidence="1">
    <location>
        <begin position="459"/>
        <end position="487"/>
    </location>
</feature>
<dbReference type="KEGG" id="ehx:EMIHUDRAFT_450457"/>
<evidence type="ECO:0000313" key="3">
    <source>
        <dbReference type="EnsemblProtists" id="EOD25142"/>
    </source>
</evidence>
<sequence length="669" mass="70089">MQSTIHPDDLAELRALVARAEAREEETRAAEGEKLTLRVRDKSNGYVPLRLPMYPVAEPGEVGGLTDEEPGGVSEAEREGRLCAPAPAEEDQQQRLVSSSRRSVSLSRLLAEAFSTISEAEETRADREGRSGEGAEQGVVAAQLPSILFERAQRSQAGGADETEKAEAEAGATECAVEAPAPHQKRAESGHLEAGREAGREAEEESEADRAASGGGMKDGRAAGGGRGRGRGQGVQLPFSPPQQLPQRDARRLEAEWHDLLNQFEAPAAQFVDFQTVVDGDAQPWAGEGGEESAASDSPSGEAPTLAPTSATAVGAAGRAAERRRSRELTQAALQAREGEAASARLAEATLAEGRKVKEAREKGATSALATLAAPIEKAGGLGVCRSGGEGETLAVGETSSVGRLRLELLQRYFVRSREEGQFSPLGEGAAAYRVPVDVASAVVALRSPGAKVDDGSACGWPPLHLALLRGESHLQVVQLLLASGCNATDPPARLEYATPLMLCAEGQLGQAAELLLLCLPPSQLEAATNVRSQEGVPLVSVCAQWASDEAAAKVCRRLVECRADPSCRSRAGLSPQVMAARSGNAATAAALAQLTEKLTDGAREGLDAAAAGTPPASRRWFEERPVEAAAGRTRAEHARRGGVAVFVAFRRGLASLHKHNTPTYVADA</sequence>
<feature type="compositionally biased region" description="Low complexity" evidence="2">
    <location>
        <begin position="169"/>
        <end position="179"/>
    </location>
</feature>
<feature type="region of interest" description="Disordered" evidence="2">
    <location>
        <begin position="281"/>
        <end position="322"/>
    </location>
</feature>
<dbReference type="STRING" id="2903.R1CR59"/>
<dbReference type="PaxDb" id="2903-EOD25142"/>
<keyword evidence="4" id="KW-1185">Reference proteome</keyword>
<organism evidence="3 4">
    <name type="scientific">Emiliania huxleyi (strain CCMP1516)</name>
    <dbReference type="NCBI Taxonomy" id="280463"/>
    <lineage>
        <taxon>Eukaryota</taxon>
        <taxon>Haptista</taxon>
        <taxon>Haptophyta</taxon>
        <taxon>Prymnesiophyceae</taxon>
        <taxon>Isochrysidales</taxon>
        <taxon>Noelaerhabdaceae</taxon>
        <taxon>Emiliania</taxon>
    </lineage>
</organism>
<name>A0A0D3JNQ7_EMIH1</name>
<feature type="compositionally biased region" description="Gly residues" evidence="2">
    <location>
        <begin position="213"/>
        <end position="233"/>
    </location>
</feature>
<dbReference type="RefSeq" id="XP_005777571.1">
    <property type="nucleotide sequence ID" value="XM_005777514.1"/>
</dbReference>
<feature type="compositionally biased region" description="Low complexity" evidence="2">
    <location>
        <begin position="95"/>
        <end position="110"/>
    </location>
</feature>
<dbReference type="InterPro" id="IPR002110">
    <property type="entry name" value="Ankyrin_rpt"/>
</dbReference>
<dbReference type="InterPro" id="IPR036770">
    <property type="entry name" value="Ankyrin_rpt-contain_sf"/>
</dbReference>
<protein>
    <submittedName>
        <fullName evidence="3">Uncharacterized protein</fullName>
    </submittedName>
</protein>
<reference evidence="3" key="2">
    <citation type="submission" date="2024-10" db="UniProtKB">
        <authorList>
            <consortium name="EnsemblProtists"/>
        </authorList>
    </citation>
    <scope>IDENTIFICATION</scope>
</reference>
<evidence type="ECO:0000313" key="4">
    <source>
        <dbReference type="Proteomes" id="UP000013827"/>
    </source>
</evidence>
<dbReference type="HOGENOM" id="CLU_410750_0_0_1"/>
<evidence type="ECO:0000256" key="2">
    <source>
        <dbReference type="SAM" id="MobiDB-lite"/>
    </source>
</evidence>
<accession>A0A0D3JNQ7</accession>
<dbReference type="PROSITE" id="PS50297">
    <property type="entry name" value="ANK_REP_REGION"/>
    <property type="match status" value="1"/>
</dbReference>
<keyword evidence="1" id="KW-0040">ANK repeat</keyword>
<dbReference type="AlphaFoldDB" id="A0A0D3JNQ7"/>
<dbReference type="Gene3D" id="1.25.40.20">
    <property type="entry name" value="Ankyrin repeat-containing domain"/>
    <property type="match status" value="1"/>
</dbReference>
<dbReference type="PROSITE" id="PS50088">
    <property type="entry name" value="ANK_REPEAT"/>
    <property type="match status" value="1"/>
</dbReference>
<feature type="compositionally biased region" description="Basic and acidic residues" evidence="2">
    <location>
        <begin position="185"/>
        <end position="201"/>
    </location>
</feature>
<dbReference type="EnsemblProtists" id="EOD25142">
    <property type="protein sequence ID" value="EOD25142"/>
    <property type="gene ID" value="EMIHUDRAFT_450457"/>
</dbReference>
<evidence type="ECO:0000256" key="1">
    <source>
        <dbReference type="PROSITE-ProRule" id="PRU00023"/>
    </source>
</evidence>
<feature type="compositionally biased region" description="Low complexity" evidence="2">
    <location>
        <begin position="309"/>
        <end position="319"/>
    </location>
</feature>
<dbReference type="SUPFAM" id="SSF48403">
    <property type="entry name" value="Ankyrin repeat"/>
    <property type="match status" value="1"/>
</dbReference>
<feature type="region of interest" description="Disordered" evidence="2">
    <location>
        <begin position="55"/>
        <end position="252"/>
    </location>
</feature>
<dbReference type="Proteomes" id="UP000013827">
    <property type="component" value="Unassembled WGS sequence"/>
</dbReference>
<proteinExistence type="predicted"/>
<feature type="compositionally biased region" description="Basic and acidic residues" evidence="2">
    <location>
        <begin position="121"/>
        <end position="133"/>
    </location>
</feature>
<reference evidence="4" key="1">
    <citation type="journal article" date="2013" name="Nature">
        <title>Pan genome of the phytoplankton Emiliania underpins its global distribution.</title>
        <authorList>
            <person name="Read B.A."/>
            <person name="Kegel J."/>
            <person name="Klute M.J."/>
            <person name="Kuo A."/>
            <person name="Lefebvre S.C."/>
            <person name="Maumus F."/>
            <person name="Mayer C."/>
            <person name="Miller J."/>
            <person name="Monier A."/>
            <person name="Salamov A."/>
            <person name="Young J."/>
            <person name="Aguilar M."/>
            <person name="Claverie J.M."/>
            <person name="Frickenhaus S."/>
            <person name="Gonzalez K."/>
            <person name="Herman E.K."/>
            <person name="Lin Y.C."/>
            <person name="Napier J."/>
            <person name="Ogata H."/>
            <person name="Sarno A.F."/>
            <person name="Shmutz J."/>
            <person name="Schroeder D."/>
            <person name="de Vargas C."/>
            <person name="Verret F."/>
            <person name="von Dassow P."/>
            <person name="Valentin K."/>
            <person name="Van de Peer Y."/>
            <person name="Wheeler G."/>
            <person name="Dacks J.B."/>
            <person name="Delwiche C.F."/>
            <person name="Dyhrman S.T."/>
            <person name="Glockner G."/>
            <person name="John U."/>
            <person name="Richards T."/>
            <person name="Worden A.Z."/>
            <person name="Zhang X."/>
            <person name="Grigoriev I.V."/>
            <person name="Allen A.E."/>
            <person name="Bidle K."/>
            <person name="Borodovsky M."/>
            <person name="Bowler C."/>
            <person name="Brownlee C."/>
            <person name="Cock J.M."/>
            <person name="Elias M."/>
            <person name="Gladyshev V.N."/>
            <person name="Groth M."/>
            <person name="Guda C."/>
            <person name="Hadaegh A."/>
            <person name="Iglesias-Rodriguez M.D."/>
            <person name="Jenkins J."/>
            <person name="Jones B.M."/>
            <person name="Lawson T."/>
            <person name="Leese F."/>
            <person name="Lindquist E."/>
            <person name="Lobanov A."/>
            <person name="Lomsadze A."/>
            <person name="Malik S.B."/>
            <person name="Marsh M.E."/>
            <person name="Mackinder L."/>
            <person name="Mock T."/>
            <person name="Mueller-Roeber B."/>
            <person name="Pagarete A."/>
            <person name="Parker M."/>
            <person name="Probert I."/>
            <person name="Quesneville H."/>
            <person name="Raines C."/>
            <person name="Rensing S.A."/>
            <person name="Riano-Pachon D.M."/>
            <person name="Richier S."/>
            <person name="Rokitta S."/>
            <person name="Shiraiwa Y."/>
            <person name="Soanes D.M."/>
            <person name="van der Giezen M."/>
            <person name="Wahlund T.M."/>
            <person name="Williams B."/>
            <person name="Wilson W."/>
            <person name="Wolfe G."/>
            <person name="Wurch L.L."/>
        </authorList>
    </citation>
    <scope>NUCLEOTIDE SEQUENCE</scope>
</reference>
<dbReference type="GeneID" id="17270688"/>